<dbReference type="SMART" id="SM00448">
    <property type="entry name" value="REC"/>
    <property type="match status" value="1"/>
</dbReference>
<evidence type="ECO:0000256" key="4">
    <source>
        <dbReference type="ARBA" id="ARBA00023012"/>
    </source>
</evidence>
<feature type="domain" description="PAC" evidence="9">
    <location>
        <begin position="206"/>
        <end position="259"/>
    </location>
</feature>
<feature type="domain" description="HPt" evidence="10">
    <location>
        <begin position="697"/>
        <end position="794"/>
    </location>
</feature>
<evidence type="ECO:0000313" key="11">
    <source>
        <dbReference type="EMBL" id="KTD02852.1"/>
    </source>
</evidence>
<comment type="catalytic activity">
    <reaction evidence="1">
        <text>ATP + protein L-histidine = ADP + protein N-phospho-L-histidine.</text>
        <dbReference type="EC" id="2.7.13.3"/>
    </reaction>
</comment>
<evidence type="ECO:0000256" key="5">
    <source>
        <dbReference type="PROSITE-ProRule" id="PRU00110"/>
    </source>
</evidence>
<keyword evidence="12" id="KW-0808">Transferase</keyword>
<dbReference type="Pfam" id="PF00072">
    <property type="entry name" value="Response_reg"/>
    <property type="match status" value="1"/>
</dbReference>
<dbReference type="SMART" id="SM00073">
    <property type="entry name" value="HPT"/>
    <property type="match status" value="1"/>
</dbReference>
<dbReference type="SMART" id="SM00091">
    <property type="entry name" value="PAS"/>
    <property type="match status" value="2"/>
</dbReference>
<evidence type="ECO:0000313" key="13">
    <source>
        <dbReference type="Proteomes" id="UP000054698"/>
    </source>
</evidence>
<accession>A0A0W0U478</accession>
<organism evidence="11 13">
    <name type="scientific">Legionella feeleii</name>
    <dbReference type="NCBI Taxonomy" id="453"/>
    <lineage>
        <taxon>Bacteria</taxon>
        <taxon>Pseudomonadati</taxon>
        <taxon>Pseudomonadota</taxon>
        <taxon>Gammaproteobacteria</taxon>
        <taxon>Legionellales</taxon>
        <taxon>Legionellaceae</taxon>
        <taxon>Legionella</taxon>
    </lineage>
</organism>
<keyword evidence="11" id="KW-0418">Kinase</keyword>
<keyword evidence="13" id="KW-1185">Reference proteome</keyword>
<dbReference type="InterPro" id="IPR003661">
    <property type="entry name" value="HisK_dim/P_dom"/>
</dbReference>
<dbReference type="InterPro" id="IPR035965">
    <property type="entry name" value="PAS-like_dom_sf"/>
</dbReference>
<dbReference type="CDD" id="cd00088">
    <property type="entry name" value="HPT"/>
    <property type="match status" value="1"/>
</dbReference>
<feature type="modified residue" description="4-aspartylphosphate" evidence="6">
    <location>
        <position position="584"/>
    </location>
</feature>
<evidence type="ECO:0000259" key="9">
    <source>
        <dbReference type="PROSITE" id="PS50113"/>
    </source>
</evidence>
<reference evidence="12 14" key="2">
    <citation type="submission" date="2018-06" db="EMBL/GenBank/DDBJ databases">
        <authorList>
            <consortium name="Pathogen Informatics"/>
            <person name="Doyle S."/>
        </authorList>
    </citation>
    <scope>NUCLEOTIDE SEQUENCE [LARGE SCALE GENOMIC DNA]</scope>
    <source>
        <strain evidence="12 14">NCTC12022</strain>
    </source>
</reference>
<dbReference type="InterPro" id="IPR036890">
    <property type="entry name" value="HATPase_C_sf"/>
</dbReference>
<dbReference type="InterPro" id="IPR008207">
    <property type="entry name" value="Sig_transdc_His_kin_Hpt_dom"/>
</dbReference>
<keyword evidence="3 6" id="KW-0597">Phosphoprotein</keyword>
<dbReference type="SUPFAM" id="SSF47384">
    <property type="entry name" value="Homodimeric domain of signal transducing histidine kinase"/>
    <property type="match status" value="1"/>
</dbReference>
<name>A0A0W0U478_9GAMM</name>
<evidence type="ECO:0000256" key="2">
    <source>
        <dbReference type="ARBA" id="ARBA00012438"/>
    </source>
</evidence>
<dbReference type="InterPro" id="IPR036641">
    <property type="entry name" value="HPT_dom_sf"/>
</dbReference>
<feature type="domain" description="Histidine kinase" evidence="7">
    <location>
        <begin position="270"/>
        <end position="492"/>
    </location>
</feature>
<dbReference type="Pfam" id="PF02518">
    <property type="entry name" value="HATPase_c"/>
    <property type="match status" value="1"/>
</dbReference>
<dbReference type="CDD" id="cd17546">
    <property type="entry name" value="REC_hyHK_CKI1_RcsC-like"/>
    <property type="match status" value="1"/>
</dbReference>
<dbReference type="InterPro" id="IPR004358">
    <property type="entry name" value="Sig_transdc_His_kin-like_C"/>
</dbReference>
<evidence type="ECO:0000313" key="14">
    <source>
        <dbReference type="Proteomes" id="UP000251942"/>
    </source>
</evidence>
<gene>
    <name evidence="12" type="primary">arcB_3</name>
    <name evidence="11" type="ORF">Lfee_0690</name>
    <name evidence="12" type="ORF">NCTC12022_00657</name>
</gene>
<dbReference type="SUPFAM" id="SSF55785">
    <property type="entry name" value="PYP-like sensor domain (PAS domain)"/>
    <property type="match status" value="2"/>
</dbReference>
<protein>
    <recommendedName>
        <fullName evidence="2">histidine kinase</fullName>
        <ecNumber evidence="2">2.7.13.3</ecNumber>
    </recommendedName>
</protein>
<dbReference type="PANTHER" id="PTHR45339">
    <property type="entry name" value="HYBRID SIGNAL TRANSDUCTION HISTIDINE KINASE J"/>
    <property type="match status" value="1"/>
</dbReference>
<dbReference type="STRING" id="453.Lfee_0690"/>
<evidence type="ECO:0000259" key="7">
    <source>
        <dbReference type="PROSITE" id="PS50109"/>
    </source>
</evidence>
<dbReference type="SUPFAM" id="SSF47226">
    <property type="entry name" value="Histidine-containing phosphotransfer domain, HPT domain"/>
    <property type="match status" value="1"/>
</dbReference>
<keyword evidence="4" id="KW-0902">Two-component regulatory system</keyword>
<dbReference type="CDD" id="cd16922">
    <property type="entry name" value="HATPase_EvgS-ArcB-TorS-like"/>
    <property type="match status" value="1"/>
</dbReference>
<dbReference type="PATRIC" id="fig|453.4.peg.750"/>
<dbReference type="FunFam" id="3.30.565.10:FF:000010">
    <property type="entry name" value="Sensor histidine kinase RcsC"/>
    <property type="match status" value="1"/>
</dbReference>
<dbReference type="InterPro" id="IPR003594">
    <property type="entry name" value="HATPase_dom"/>
</dbReference>
<dbReference type="GO" id="GO:0000155">
    <property type="term" value="F:phosphorelay sensor kinase activity"/>
    <property type="evidence" value="ECO:0007669"/>
    <property type="project" value="InterPro"/>
</dbReference>
<dbReference type="Gene3D" id="3.30.450.20">
    <property type="entry name" value="PAS domain"/>
    <property type="match status" value="2"/>
</dbReference>
<dbReference type="InterPro" id="IPR013656">
    <property type="entry name" value="PAS_4"/>
</dbReference>
<dbReference type="PRINTS" id="PR00344">
    <property type="entry name" value="BCTRLSENSOR"/>
</dbReference>
<evidence type="ECO:0000256" key="3">
    <source>
        <dbReference type="ARBA" id="ARBA00022553"/>
    </source>
</evidence>
<dbReference type="CDD" id="cd00130">
    <property type="entry name" value="PAS"/>
    <property type="match status" value="2"/>
</dbReference>
<dbReference type="CDD" id="cd00082">
    <property type="entry name" value="HisKA"/>
    <property type="match status" value="1"/>
</dbReference>
<dbReference type="Proteomes" id="UP000251942">
    <property type="component" value="Unassembled WGS sequence"/>
</dbReference>
<dbReference type="PROSITE" id="PS50113">
    <property type="entry name" value="PAC"/>
    <property type="match status" value="1"/>
</dbReference>
<evidence type="ECO:0000259" key="10">
    <source>
        <dbReference type="PROSITE" id="PS50894"/>
    </source>
</evidence>
<dbReference type="PANTHER" id="PTHR45339:SF5">
    <property type="entry name" value="HISTIDINE KINASE"/>
    <property type="match status" value="1"/>
</dbReference>
<dbReference type="EMBL" id="UASS01000004">
    <property type="protein sequence ID" value="SPX59946.1"/>
    <property type="molecule type" value="Genomic_DNA"/>
</dbReference>
<dbReference type="InterPro" id="IPR000700">
    <property type="entry name" value="PAS-assoc_C"/>
</dbReference>
<reference evidence="11 13" key="1">
    <citation type="submission" date="2015-11" db="EMBL/GenBank/DDBJ databases">
        <title>Genomic analysis of 38 Legionella species identifies large and diverse effector repertoires.</title>
        <authorList>
            <person name="Burstein D."/>
            <person name="Amaro F."/>
            <person name="Zusman T."/>
            <person name="Lifshitz Z."/>
            <person name="Cohen O."/>
            <person name="Gilbert J.A."/>
            <person name="Pupko T."/>
            <person name="Shuman H.A."/>
            <person name="Segal G."/>
        </authorList>
    </citation>
    <scope>NUCLEOTIDE SEQUENCE [LARGE SCALE GENOMIC DNA]</scope>
    <source>
        <strain evidence="11 13">WO-44C</strain>
    </source>
</reference>
<dbReference type="EC" id="2.7.13.3" evidence="2"/>
<dbReference type="Pfam" id="PF01627">
    <property type="entry name" value="Hpt"/>
    <property type="match status" value="1"/>
</dbReference>
<dbReference type="GO" id="GO:0005524">
    <property type="term" value="F:ATP binding"/>
    <property type="evidence" value="ECO:0007669"/>
    <property type="project" value="UniProtKB-KW"/>
</dbReference>
<dbReference type="Gene3D" id="3.40.50.2300">
    <property type="match status" value="1"/>
</dbReference>
<dbReference type="SMART" id="SM00387">
    <property type="entry name" value="HATPase_c"/>
    <property type="match status" value="1"/>
</dbReference>
<dbReference type="Proteomes" id="UP000054698">
    <property type="component" value="Unassembled WGS sequence"/>
</dbReference>
<evidence type="ECO:0000259" key="8">
    <source>
        <dbReference type="PROSITE" id="PS50110"/>
    </source>
</evidence>
<feature type="modified residue" description="Phosphohistidine" evidence="5">
    <location>
        <position position="736"/>
    </location>
</feature>
<dbReference type="InterPro" id="IPR036097">
    <property type="entry name" value="HisK_dim/P_sf"/>
</dbReference>
<feature type="domain" description="Response regulatory" evidence="8">
    <location>
        <begin position="535"/>
        <end position="654"/>
    </location>
</feature>
<dbReference type="EMBL" id="LNYB01000021">
    <property type="protein sequence ID" value="KTD02852.1"/>
    <property type="molecule type" value="Genomic_DNA"/>
</dbReference>
<evidence type="ECO:0000313" key="12">
    <source>
        <dbReference type="EMBL" id="SPX59946.1"/>
    </source>
</evidence>
<dbReference type="Pfam" id="PF13426">
    <property type="entry name" value="PAS_9"/>
    <property type="match status" value="1"/>
</dbReference>
<evidence type="ECO:0000256" key="6">
    <source>
        <dbReference type="PROSITE-ProRule" id="PRU00169"/>
    </source>
</evidence>
<dbReference type="Pfam" id="PF00512">
    <property type="entry name" value="HisKA"/>
    <property type="match status" value="1"/>
</dbReference>
<dbReference type="InterPro" id="IPR005467">
    <property type="entry name" value="His_kinase_dom"/>
</dbReference>
<dbReference type="Pfam" id="PF08448">
    <property type="entry name" value="PAS_4"/>
    <property type="match status" value="1"/>
</dbReference>
<dbReference type="SUPFAM" id="SSF52172">
    <property type="entry name" value="CheY-like"/>
    <property type="match status" value="1"/>
</dbReference>
<dbReference type="AlphaFoldDB" id="A0A0W0U478"/>
<dbReference type="PROSITE" id="PS50894">
    <property type="entry name" value="HPT"/>
    <property type="match status" value="1"/>
</dbReference>
<dbReference type="SUPFAM" id="SSF55874">
    <property type="entry name" value="ATPase domain of HSP90 chaperone/DNA topoisomerase II/histidine kinase"/>
    <property type="match status" value="1"/>
</dbReference>
<dbReference type="OrthoDB" id="9770795at2"/>
<dbReference type="Gene3D" id="1.10.287.130">
    <property type="match status" value="1"/>
</dbReference>
<dbReference type="Gene3D" id="3.30.565.10">
    <property type="entry name" value="Histidine kinase-like ATPase, C-terminal domain"/>
    <property type="match status" value="1"/>
</dbReference>
<dbReference type="RefSeq" id="WP_058443905.1">
    <property type="nucleotide sequence ID" value="NZ_CAAAHT010000021.1"/>
</dbReference>
<evidence type="ECO:0000256" key="1">
    <source>
        <dbReference type="ARBA" id="ARBA00000085"/>
    </source>
</evidence>
<dbReference type="InterPro" id="IPR000014">
    <property type="entry name" value="PAS"/>
</dbReference>
<dbReference type="InterPro" id="IPR011006">
    <property type="entry name" value="CheY-like_superfamily"/>
</dbReference>
<dbReference type="PROSITE" id="PS50110">
    <property type="entry name" value="RESPONSE_REGULATORY"/>
    <property type="match status" value="1"/>
</dbReference>
<dbReference type="PROSITE" id="PS50109">
    <property type="entry name" value="HIS_KIN"/>
    <property type="match status" value="1"/>
</dbReference>
<dbReference type="SMART" id="SM00388">
    <property type="entry name" value="HisKA"/>
    <property type="match status" value="1"/>
</dbReference>
<proteinExistence type="predicted"/>
<dbReference type="Gene3D" id="1.20.120.160">
    <property type="entry name" value="HPT domain"/>
    <property type="match status" value="1"/>
</dbReference>
<dbReference type="InterPro" id="IPR001789">
    <property type="entry name" value="Sig_transdc_resp-reg_receiver"/>
</dbReference>
<dbReference type="GO" id="GO:0005886">
    <property type="term" value="C:plasma membrane"/>
    <property type="evidence" value="ECO:0007669"/>
    <property type="project" value="UniProtKB-SubCell"/>
</dbReference>
<sequence>MKIDHTDFIIHNQLAQFLVTHSQEAIILLDNESRIVIYNPIAEKLFDCPAAEALGKSFNEFCLQSTKNCFSKQDWQRFFGANLIHTIPANAGEEISLAWLIERIKINDTNFLILQTTNYEIKKQHNEIFRLETLIENMPCNVYWMDKDCLMLGCNQNVLSMLNMTREQFKGKSYEELSELCNWPKGLAEKLKNDDLHVMTTGQPIFGIEDPPIPHINNSVLNLLTSRVPLRDNTGKVVGVAGISVDITALKEARQLAETANQAKTEFIANMSHDIRTPLSGIIGMSKFLEDGAGNSQEKQYARWVNESGEQLLKLLNGVLDVVSAEQVSEEDIHEETFDLRQSIEGIVRLEQPMIYQKNLNLEVKIDQQIPQFLVSDRFKLHRILLNLVGNAIKFTENGSVLIDISQGSKSNERVELDFKITDTGTGIPKELQSKVFERFYRISPSYKGEYHGHGVGLHFVEKYVSLLGGKIELESEEGKGTTFYFTLSMAIGKKEDAVISEPIQPTNIPSSKEPINIQSSNSILELPADSDSPYLLLVEDNLIALKIVETITQQTGCRFVSATDGEKAFELATSQHFDLILTDIGLPGMSGNELARAIRKWETDNNLPSIPIVGLTAHGLTAAKPESLQAGMNMVISKPIQLATLQTVITQFIKSCNIQKTKTLGVDLPETENELFLLDHYPLFDLETGITNLGNEDVLRELLSLMLNQELPGDSLKIQSAYNEQNWDKVEDLAHKLKSGAVYCGTTRLKYACQYLERYHKAGHSDKLEQLYHQLIQVINDSQRAIKEWLAQENHVSL</sequence>